<dbReference type="AlphaFoldDB" id="A0A8T1T628"/>
<feature type="domain" description="Insulin-like" evidence="8">
    <location>
        <begin position="73"/>
        <end position="228"/>
    </location>
</feature>
<dbReference type="GO" id="GO:0005179">
    <property type="term" value="F:hormone activity"/>
    <property type="evidence" value="ECO:0007669"/>
    <property type="project" value="UniProtKB-KW"/>
</dbReference>
<evidence type="ECO:0000256" key="3">
    <source>
        <dbReference type="ARBA" id="ARBA00011207"/>
    </source>
</evidence>
<keyword evidence="4" id="KW-0964">Secreted</keyword>
<feature type="non-terminal residue" evidence="9">
    <location>
        <position position="1"/>
    </location>
</feature>
<comment type="caution">
    <text evidence="9">The sequence shown here is derived from an EMBL/GenBank/DDBJ whole genome shotgun (WGS) entry which is preliminary data.</text>
</comment>
<dbReference type="EMBL" id="JAHGAV010000032">
    <property type="protein sequence ID" value="KAG6936518.1"/>
    <property type="molecule type" value="Genomic_DNA"/>
</dbReference>
<comment type="similarity">
    <text evidence="2">Belongs to the insulin family.</text>
</comment>
<evidence type="ECO:0000256" key="7">
    <source>
        <dbReference type="ARBA" id="ARBA00023157"/>
    </source>
</evidence>
<evidence type="ECO:0000256" key="6">
    <source>
        <dbReference type="ARBA" id="ARBA00022702"/>
    </source>
</evidence>
<dbReference type="SMART" id="SM00078">
    <property type="entry name" value="IlGF"/>
    <property type="match status" value="1"/>
</dbReference>
<reference evidence="9 10" key="1">
    <citation type="journal article" date="2020" name="G3 (Bethesda)">
        <title>Draft Genome of the Common Snapping Turtle, Chelydra serpentina, a Model for Phenotypic Plasticity in Reptiles.</title>
        <authorList>
            <person name="Das D."/>
            <person name="Singh S.K."/>
            <person name="Bierstedt J."/>
            <person name="Erickson A."/>
            <person name="Galli G.L.J."/>
            <person name="Crossley D.A. 2nd"/>
            <person name="Rhen T."/>
        </authorList>
    </citation>
    <scope>NUCLEOTIDE SEQUENCE [LARGE SCALE GENOMIC DNA]</scope>
    <source>
        <strain evidence="9">KW</strain>
    </source>
</reference>
<comment type="subcellular location">
    <subcellularLocation>
        <location evidence="1">Secreted</location>
    </subcellularLocation>
</comment>
<keyword evidence="10" id="KW-1185">Reference proteome</keyword>
<dbReference type="InterPro" id="IPR016179">
    <property type="entry name" value="Insulin-like"/>
</dbReference>
<dbReference type="PANTHER" id="PTHR12004:SF13">
    <property type="entry name" value="PRORELAXIN H2"/>
    <property type="match status" value="1"/>
</dbReference>
<evidence type="ECO:0000256" key="2">
    <source>
        <dbReference type="ARBA" id="ARBA00009034"/>
    </source>
</evidence>
<dbReference type="OrthoDB" id="8784777at2759"/>
<evidence type="ECO:0000259" key="8">
    <source>
        <dbReference type="SMART" id="SM00078"/>
    </source>
</evidence>
<dbReference type="PANTHER" id="PTHR12004">
    <property type="entry name" value="RELAXIN"/>
    <property type="match status" value="1"/>
</dbReference>
<dbReference type="InterPro" id="IPR022353">
    <property type="entry name" value="Insulin_CS"/>
</dbReference>
<organism evidence="9 10">
    <name type="scientific">Chelydra serpentina</name>
    <name type="common">Snapping turtle</name>
    <name type="synonym">Testudo serpentina</name>
    <dbReference type="NCBI Taxonomy" id="8475"/>
    <lineage>
        <taxon>Eukaryota</taxon>
        <taxon>Metazoa</taxon>
        <taxon>Chordata</taxon>
        <taxon>Craniata</taxon>
        <taxon>Vertebrata</taxon>
        <taxon>Euteleostomi</taxon>
        <taxon>Archelosauria</taxon>
        <taxon>Testudinata</taxon>
        <taxon>Testudines</taxon>
        <taxon>Cryptodira</taxon>
        <taxon>Durocryptodira</taxon>
        <taxon>Americhelydia</taxon>
        <taxon>Chelydroidea</taxon>
        <taxon>Chelydridae</taxon>
        <taxon>Chelydra</taxon>
    </lineage>
</organism>
<evidence type="ECO:0000256" key="5">
    <source>
        <dbReference type="ARBA" id="ARBA00022685"/>
    </source>
</evidence>
<keyword evidence="5" id="KW-0165">Cleavage on pair of basic residues</keyword>
<proteinExistence type="inferred from homology"/>
<evidence type="ECO:0000313" key="10">
    <source>
        <dbReference type="Proteomes" id="UP000765507"/>
    </source>
</evidence>
<dbReference type="GO" id="GO:0005576">
    <property type="term" value="C:extracellular region"/>
    <property type="evidence" value="ECO:0007669"/>
    <property type="project" value="UniProtKB-SubCell"/>
</dbReference>
<accession>A0A8T1T628</accession>
<evidence type="ECO:0000256" key="4">
    <source>
        <dbReference type="ARBA" id="ARBA00022525"/>
    </source>
</evidence>
<name>A0A8T1T628_CHESE</name>
<keyword evidence="6" id="KW-0372">Hormone</keyword>
<dbReference type="PROSITE" id="PS00262">
    <property type="entry name" value="INSULIN"/>
    <property type="match status" value="1"/>
</dbReference>
<gene>
    <name evidence="9" type="primary">RLN1</name>
    <name evidence="9" type="ORF">G0U57_012282</name>
</gene>
<evidence type="ECO:0000256" key="1">
    <source>
        <dbReference type="ARBA" id="ARBA00004613"/>
    </source>
</evidence>
<dbReference type="SUPFAM" id="SSF56994">
    <property type="entry name" value="Insulin-like"/>
    <property type="match status" value="1"/>
</dbReference>
<evidence type="ECO:0000313" key="9">
    <source>
        <dbReference type="EMBL" id="KAG6936518.1"/>
    </source>
</evidence>
<keyword evidence="7" id="KW-1015">Disulfide bond</keyword>
<comment type="subunit">
    <text evidence="3">Heterodimer of a B chain and an A chain linked by two disulfide bonds.</text>
</comment>
<dbReference type="InterPro" id="IPR051042">
    <property type="entry name" value="Repro_Hormone_Insulin-like"/>
</dbReference>
<sequence length="228" mass="24576">TRRAVGARAGAEQRARRVCKRLAGGSGPRAGMGLPLRLRVLCAGLLLAGLPAELGAQSAPDAAAVPRGSEYGVKLCGREFIRAVIFTCGGSRWKRLALQPGEPLPGADSAQATSNKELENLKLQSVLAPGLEKLQRASVPLGQLTLKDLFSLYDYNEYVPMSDDFNEYVRQVEDAAWKNRGGTESANPMGSNSFPWAKYPRRKRDFSMGVAGVCCKWGCTKAEISTLC</sequence>
<dbReference type="InterPro" id="IPR036438">
    <property type="entry name" value="Insulin-like_sf"/>
</dbReference>
<dbReference type="CDD" id="cd04365">
    <property type="entry name" value="IlGF_relaxin_like"/>
    <property type="match status" value="1"/>
</dbReference>
<dbReference type="Proteomes" id="UP000765507">
    <property type="component" value="Unassembled WGS sequence"/>
</dbReference>
<protein>
    <submittedName>
        <fullName evidence="9">Relaxin 1</fullName>
    </submittedName>
</protein>